<dbReference type="SUPFAM" id="SSF55486">
    <property type="entry name" value="Metalloproteases ('zincins'), catalytic domain"/>
    <property type="match status" value="1"/>
</dbReference>
<evidence type="ECO:0008006" key="3">
    <source>
        <dbReference type="Google" id="ProtNLM"/>
    </source>
</evidence>
<comment type="caution">
    <text evidence="1">The sequence shown here is derived from an EMBL/GenBank/DDBJ whole genome shotgun (WGS) entry which is preliminary data.</text>
</comment>
<name>A0ABP8YBL7_9MICO</name>
<organism evidence="1 2">
    <name type="scientific">Pedococcus ginsenosidimutans</name>
    <dbReference type="NCBI Taxonomy" id="490570"/>
    <lineage>
        <taxon>Bacteria</taxon>
        <taxon>Bacillati</taxon>
        <taxon>Actinomycetota</taxon>
        <taxon>Actinomycetes</taxon>
        <taxon>Micrococcales</taxon>
        <taxon>Intrasporangiaceae</taxon>
        <taxon>Pedococcus</taxon>
    </lineage>
</organism>
<dbReference type="Gene3D" id="1.10.390.10">
    <property type="entry name" value="Neutral Protease Domain 2"/>
    <property type="match status" value="1"/>
</dbReference>
<protein>
    <recommendedName>
        <fullName evidence="3">Bacillolysin</fullName>
    </recommendedName>
</protein>
<accession>A0ABP8YBL7</accession>
<evidence type="ECO:0000313" key="2">
    <source>
        <dbReference type="Proteomes" id="UP001500556"/>
    </source>
</evidence>
<dbReference type="InterPro" id="IPR001842">
    <property type="entry name" value="Peptidase_M36"/>
</dbReference>
<proteinExistence type="predicted"/>
<gene>
    <name evidence="1" type="ORF">GCM10025782_21280</name>
</gene>
<keyword evidence="2" id="KW-1185">Reference proteome</keyword>
<dbReference type="InterPro" id="IPR027268">
    <property type="entry name" value="Peptidase_M4/M1_CTD_sf"/>
</dbReference>
<dbReference type="Proteomes" id="UP001500556">
    <property type="component" value="Unassembled WGS sequence"/>
</dbReference>
<dbReference type="EMBL" id="BAABLO010000009">
    <property type="protein sequence ID" value="GAA4723075.1"/>
    <property type="molecule type" value="Genomic_DNA"/>
</dbReference>
<evidence type="ECO:0000313" key="1">
    <source>
        <dbReference type="EMBL" id="GAA4723075.1"/>
    </source>
</evidence>
<dbReference type="Pfam" id="PF02128">
    <property type="entry name" value="Peptidase_M36"/>
    <property type="match status" value="1"/>
</dbReference>
<sequence>MDPDRGRTLVTGGTHVTPTRRTASAIAVGATALALCLAAAPAQATKAGSGTTTGSGSVFMVNPVQSSGDQSLTDQKDSDAAVPASAYATVPLRNLDGSGYLRGSWVTVQSATGTPAFNTTNTFDYTRHQDQFEQVMAYFWVNQAQEYLQSLGFGSTLPGVVKEQFTVKVDQYGGDNSYQTDKPYRIRLGKGGVDDAEDAEVIVHEYGHAVHASQVPGYGTSEEAGSIGESFGDYLAVSVGLAADKQYGWPTKAEEACPMDWDSTSYTAAPHCIRRFDLGLTVADKKGEVHYDGQIWSQALWEIRKGYVTLGKTTAAWDRTLVNSQFHYAPDTSFSAAAKATYTEALAHDGAAAAALVKDRFAARGIVF</sequence>
<reference evidence="2" key="1">
    <citation type="journal article" date="2019" name="Int. J. Syst. Evol. Microbiol.">
        <title>The Global Catalogue of Microorganisms (GCM) 10K type strain sequencing project: providing services to taxonomists for standard genome sequencing and annotation.</title>
        <authorList>
            <consortium name="The Broad Institute Genomics Platform"/>
            <consortium name="The Broad Institute Genome Sequencing Center for Infectious Disease"/>
            <person name="Wu L."/>
            <person name="Ma J."/>
        </authorList>
    </citation>
    <scope>NUCLEOTIDE SEQUENCE [LARGE SCALE GENOMIC DNA]</scope>
    <source>
        <strain evidence="2">JCM 18961</strain>
    </source>
</reference>